<protein>
    <submittedName>
        <fullName evidence="2">Uncharacterized protein</fullName>
    </submittedName>
</protein>
<evidence type="ECO:0000313" key="3">
    <source>
        <dbReference type="Proteomes" id="UP000253999"/>
    </source>
</evidence>
<dbReference type="Proteomes" id="UP000253999">
    <property type="component" value="Unassembled WGS sequence"/>
</dbReference>
<name>A0A369Z8Z8_HAEPH</name>
<evidence type="ECO:0000313" key="2">
    <source>
        <dbReference type="EMBL" id="RDF00029.1"/>
    </source>
</evidence>
<accession>A0A369Z8Z8</accession>
<feature type="transmembrane region" description="Helical" evidence="1">
    <location>
        <begin position="50"/>
        <end position="75"/>
    </location>
</feature>
<evidence type="ECO:0000256" key="1">
    <source>
        <dbReference type="SAM" id="Phobius"/>
    </source>
</evidence>
<dbReference type="EMBL" id="QEQD01000013">
    <property type="protein sequence ID" value="RDF00029.1"/>
    <property type="molecule type" value="Genomic_DNA"/>
</dbReference>
<gene>
    <name evidence="2" type="ORF">DPV98_10215</name>
</gene>
<organism evidence="2 3">
    <name type="scientific">Haemophilus parahaemolyticus</name>
    <dbReference type="NCBI Taxonomy" id="735"/>
    <lineage>
        <taxon>Bacteria</taxon>
        <taxon>Pseudomonadati</taxon>
        <taxon>Pseudomonadota</taxon>
        <taxon>Gammaproteobacteria</taxon>
        <taxon>Pasteurellales</taxon>
        <taxon>Pasteurellaceae</taxon>
        <taxon>Haemophilus</taxon>
    </lineage>
</organism>
<comment type="caution">
    <text evidence="2">The sequence shown here is derived from an EMBL/GenBank/DDBJ whole genome shotgun (WGS) entry which is preliminary data.</text>
</comment>
<reference evidence="2 3" key="1">
    <citation type="submission" date="2018-05" db="EMBL/GenBank/DDBJ databases">
        <title>Draft Genome Sequences for a Diverse set of 7 Haemophilus Species.</title>
        <authorList>
            <person name="Nichols M."/>
            <person name="Topaz N."/>
            <person name="Wang X."/>
            <person name="Wang X."/>
            <person name="Boxrud D."/>
        </authorList>
    </citation>
    <scope>NUCLEOTIDE SEQUENCE [LARGE SCALE GENOMIC DNA]</scope>
    <source>
        <strain evidence="2 3">C2010039593</strain>
    </source>
</reference>
<keyword evidence="1" id="KW-0472">Membrane</keyword>
<sequence>MKLLEKLSKDRIKEGEIIEIENSTNNFLPSYLGYFFVALSISDNDFLTMSIIYCIIVLFVFYSQTNYFNPFLLILGYKFYKIKTKGGLSLLLISKKEFKKSSEVIIEKVYRINNSTYIDTQKSEV</sequence>
<keyword evidence="1" id="KW-0812">Transmembrane</keyword>
<dbReference type="AlphaFoldDB" id="A0A369Z8Z8"/>
<keyword evidence="1" id="KW-1133">Transmembrane helix</keyword>
<proteinExistence type="predicted"/>
<dbReference type="RefSeq" id="WP_105876575.1">
    <property type="nucleotide sequence ID" value="NZ_QEQD01000013.1"/>
</dbReference>